<evidence type="ECO:0000313" key="1">
    <source>
        <dbReference type="EMBL" id="NMM47620.1"/>
    </source>
</evidence>
<accession>A0A848IZ99</accession>
<evidence type="ECO:0000313" key="2">
    <source>
        <dbReference type="Proteomes" id="UP000559010"/>
    </source>
</evidence>
<dbReference type="EMBL" id="JABBNU010000002">
    <property type="protein sequence ID" value="NMM47620.1"/>
    <property type="molecule type" value="Genomic_DNA"/>
</dbReference>
<comment type="caution">
    <text evidence="1">The sequence shown here is derived from an EMBL/GenBank/DDBJ whole genome shotgun (WGS) entry which is preliminary data.</text>
</comment>
<protein>
    <submittedName>
        <fullName evidence="1">Sel1 repeat family protein</fullName>
    </submittedName>
</protein>
<dbReference type="Gene3D" id="1.25.40.10">
    <property type="entry name" value="Tetratricopeptide repeat domain"/>
    <property type="match status" value="1"/>
</dbReference>
<dbReference type="InterPro" id="IPR006597">
    <property type="entry name" value="Sel1-like"/>
</dbReference>
<dbReference type="InterPro" id="IPR011990">
    <property type="entry name" value="TPR-like_helical_dom_sf"/>
</dbReference>
<gene>
    <name evidence="1" type="ORF">HH304_04350</name>
</gene>
<organism evidence="1 2">
    <name type="scientific">Marinigracilibium pacificum</name>
    <dbReference type="NCBI Taxonomy" id="2729599"/>
    <lineage>
        <taxon>Bacteria</taxon>
        <taxon>Pseudomonadati</taxon>
        <taxon>Bacteroidota</taxon>
        <taxon>Cytophagia</taxon>
        <taxon>Cytophagales</taxon>
        <taxon>Flammeovirgaceae</taxon>
        <taxon>Marinigracilibium</taxon>
    </lineage>
</organism>
<dbReference type="AlphaFoldDB" id="A0A848IZ99"/>
<dbReference type="RefSeq" id="WP_169678240.1">
    <property type="nucleotide sequence ID" value="NZ_JABBNU010000002.1"/>
</dbReference>
<keyword evidence="2" id="KW-1185">Reference proteome</keyword>
<dbReference type="SMART" id="SM00671">
    <property type="entry name" value="SEL1"/>
    <property type="match status" value="2"/>
</dbReference>
<dbReference type="PROSITE" id="PS51257">
    <property type="entry name" value="PROKAR_LIPOPROTEIN"/>
    <property type="match status" value="1"/>
</dbReference>
<dbReference type="Pfam" id="PF08238">
    <property type="entry name" value="Sel1"/>
    <property type="match status" value="2"/>
</dbReference>
<reference evidence="1 2" key="1">
    <citation type="submission" date="2020-04" db="EMBL/GenBank/DDBJ databases">
        <title>Flammeovirgaceae bacterium KN852 isolated from deep sea.</title>
        <authorList>
            <person name="Zhang D.-C."/>
        </authorList>
    </citation>
    <scope>NUCLEOTIDE SEQUENCE [LARGE SCALE GENOMIC DNA]</scope>
    <source>
        <strain evidence="1 2">KN852</strain>
    </source>
</reference>
<dbReference type="Proteomes" id="UP000559010">
    <property type="component" value="Unassembled WGS sequence"/>
</dbReference>
<proteinExistence type="predicted"/>
<name>A0A848IZ99_9BACT</name>
<dbReference type="SUPFAM" id="SSF81901">
    <property type="entry name" value="HCP-like"/>
    <property type="match status" value="1"/>
</dbReference>
<sequence>MKIRALLTIFIIMSCKTSIQTSSTDKNNVLNIEKTNSISYSKGQDKIIFKGENNIVDLIQKNTAFFDDSHDVIIIKGNNNIIKIYNTNIVDLSSLNTRPLIIAGDNAKYVILSENLVSFTKYEISIDSVFIETQPIDFAKFNKEVKSDSEGYQKILQYQDQIHNGDIDAYFQLAEIYNYGLYNIPSNTKKAIELYEYGALNNNIESIRRLADIWYNGGFDKKKNITKGLYFYKLGADLNDSYCIDVLKKLNDSQ</sequence>